<dbReference type="SUPFAM" id="SSF55729">
    <property type="entry name" value="Acyl-CoA N-acyltransferases (Nat)"/>
    <property type="match status" value="1"/>
</dbReference>
<dbReference type="PANTHER" id="PTHR39173">
    <property type="entry name" value="ACETYLTRANSFERASE"/>
    <property type="match status" value="1"/>
</dbReference>
<dbReference type="Pfam" id="PF13302">
    <property type="entry name" value="Acetyltransf_3"/>
    <property type="match status" value="1"/>
</dbReference>
<reference evidence="2 3" key="1">
    <citation type="submission" date="2016-01" db="EMBL/GenBank/DDBJ databases">
        <title>Molecular Mechanisms for transfer of large genomic segments between Enterococcus faecium strains.</title>
        <authorList>
            <person name="Garcia-Solache M.A."/>
            <person name="Lebreton F."/>
            <person name="Mclaughlin R.E."/>
            <person name="Whiteaker J.D."/>
            <person name="Gilmore M.S."/>
            <person name="Rice L.B."/>
        </authorList>
    </citation>
    <scope>NUCLEOTIDE SEQUENCE [LARGE SCALE GENOMIC DNA]</scope>
    <source>
        <strain evidence="2 3">D344RRF x C68</strain>
    </source>
</reference>
<feature type="domain" description="N-acetyltransferase" evidence="1">
    <location>
        <begin position="1"/>
        <end position="166"/>
    </location>
</feature>
<comment type="caution">
    <text evidence="2">The sequence shown here is derived from an EMBL/GenBank/DDBJ whole genome shotgun (WGS) entry which is preliminary data.</text>
</comment>
<dbReference type="Proteomes" id="UP000070452">
    <property type="component" value="Unassembled WGS sequence"/>
</dbReference>
<dbReference type="GO" id="GO:0016747">
    <property type="term" value="F:acyltransferase activity, transferring groups other than amino-acyl groups"/>
    <property type="evidence" value="ECO:0007669"/>
    <property type="project" value="InterPro"/>
</dbReference>
<dbReference type="PROSITE" id="PS51186">
    <property type="entry name" value="GNAT"/>
    <property type="match status" value="1"/>
</dbReference>
<evidence type="ECO:0000313" key="2">
    <source>
        <dbReference type="EMBL" id="KWX16483.1"/>
    </source>
</evidence>
<evidence type="ECO:0000259" key="1">
    <source>
        <dbReference type="PROSITE" id="PS51186"/>
    </source>
</evidence>
<dbReference type="InterPro" id="IPR000182">
    <property type="entry name" value="GNAT_dom"/>
</dbReference>
<sequence>MKLIKLWEADLKKAYQLQTSFGPNESGFINNAYGYTFAEFLDYVKKCEKTSLGIDLPESYVPATVFILESDEHEYVGIFNLRHKLNETLRNSAGHIGYGISPNYRKKGYATQGLALVLQEAKKNGIDEALLSVNKKNLGSLKAQQKNGAAIYREDEKEYYTKIKLM</sequence>
<accession>A0A132P2E6</accession>
<name>A0A132P2E6_ENTFC</name>
<protein>
    <submittedName>
        <fullName evidence="2">GCN5 family acetyltransferase</fullName>
    </submittedName>
</protein>
<dbReference type="EMBL" id="LRHK01000005">
    <property type="protein sequence ID" value="KWX16483.1"/>
    <property type="molecule type" value="Genomic_DNA"/>
</dbReference>
<gene>
    <name evidence="2" type="ORF">AWT83_13210</name>
</gene>
<dbReference type="PANTHER" id="PTHR39173:SF1">
    <property type="entry name" value="ACETYLTRANSFERASE"/>
    <property type="match status" value="1"/>
</dbReference>
<dbReference type="CDD" id="cd04301">
    <property type="entry name" value="NAT_SF"/>
    <property type="match status" value="1"/>
</dbReference>
<dbReference type="InterPro" id="IPR016181">
    <property type="entry name" value="Acyl_CoA_acyltransferase"/>
</dbReference>
<keyword evidence="2" id="KW-0808">Transferase</keyword>
<evidence type="ECO:0000313" key="3">
    <source>
        <dbReference type="Proteomes" id="UP000070452"/>
    </source>
</evidence>
<dbReference type="AlphaFoldDB" id="A0A132P2E6"/>
<proteinExistence type="predicted"/>
<dbReference type="Gene3D" id="3.40.630.30">
    <property type="match status" value="1"/>
</dbReference>
<dbReference type="RefSeq" id="WP_002298971.1">
    <property type="nucleotide sequence ID" value="NZ_CP072894.1"/>
</dbReference>
<organism evidence="2 3">
    <name type="scientific">Enterococcus faecium</name>
    <name type="common">Streptococcus faecium</name>
    <dbReference type="NCBI Taxonomy" id="1352"/>
    <lineage>
        <taxon>Bacteria</taxon>
        <taxon>Bacillati</taxon>
        <taxon>Bacillota</taxon>
        <taxon>Bacilli</taxon>
        <taxon>Lactobacillales</taxon>
        <taxon>Enterococcaceae</taxon>
        <taxon>Enterococcus</taxon>
    </lineage>
</organism>